<dbReference type="InterPro" id="IPR036412">
    <property type="entry name" value="HAD-like_sf"/>
</dbReference>
<dbReference type="InterPro" id="IPR006439">
    <property type="entry name" value="HAD-SF_hydro_IA"/>
</dbReference>
<dbReference type="SUPFAM" id="SSF56784">
    <property type="entry name" value="HAD-like"/>
    <property type="match status" value="1"/>
</dbReference>
<dbReference type="Gene3D" id="3.40.50.1000">
    <property type="entry name" value="HAD superfamily/HAD-like"/>
    <property type="match status" value="1"/>
</dbReference>
<dbReference type="InterPro" id="IPR023198">
    <property type="entry name" value="PGP-like_dom2"/>
</dbReference>
<dbReference type="PANTHER" id="PTHR43434">
    <property type="entry name" value="PHOSPHOGLYCOLATE PHOSPHATASE"/>
    <property type="match status" value="1"/>
</dbReference>
<protein>
    <recommendedName>
        <fullName evidence="5">phosphoglycolate phosphatase</fullName>
        <ecNumber evidence="5">3.1.3.18</ecNumber>
    </recommendedName>
</protein>
<gene>
    <name evidence="10" type="ORF">MNBD_ALPHA12-1182</name>
</gene>
<dbReference type="EMBL" id="UOEO01000208">
    <property type="protein sequence ID" value="VAW22632.1"/>
    <property type="molecule type" value="Genomic_DNA"/>
</dbReference>
<dbReference type="GO" id="GO:0046872">
    <property type="term" value="F:metal ion binding"/>
    <property type="evidence" value="ECO:0007669"/>
    <property type="project" value="UniProtKB-KW"/>
</dbReference>
<dbReference type="SFLD" id="SFLDG01129">
    <property type="entry name" value="C1.5:_HAD__Beta-PGM__Phosphata"/>
    <property type="match status" value="1"/>
</dbReference>
<keyword evidence="8" id="KW-0460">Magnesium</keyword>
<reference evidence="10" key="1">
    <citation type="submission" date="2018-06" db="EMBL/GenBank/DDBJ databases">
        <authorList>
            <person name="Zhirakovskaya E."/>
        </authorList>
    </citation>
    <scope>NUCLEOTIDE SEQUENCE</scope>
</reference>
<accession>A0A3B0U862</accession>
<dbReference type="GO" id="GO:0005975">
    <property type="term" value="P:carbohydrate metabolic process"/>
    <property type="evidence" value="ECO:0007669"/>
    <property type="project" value="InterPro"/>
</dbReference>
<dbReference type="InterPro" id="IPR041492">
    <property type="entry name" value="HAD_2"/>
</dbReference>
<evidence type="ECO:0000256" key="2">
    <source>
        <dbReference type="ARBA" id="ARBA00001946"/>
    </source>
</evidence>
<dbReference type="AlphaFoldDB" id="A0A3B0U862"/>
<dbReference type="Gene3D" id="1.10.150.240">
    <property type="entry name" value="Putative phosphatase, domain 2"/>
    <property type="match status" value="1"/>
</dbReference>
<evidence type="ECO:0000256" key="6">
    <source>
        <dbReference type="ARBA" id="ARBA00022723"/>
    </source>
</evidence>
<evidence type="ECO:0000313" key="10">
    <source>
        <dbReference type="EMBL" id="VAW22632.1"/>
    </source>
</evidence>
<evidence type="ECO:0000256" key="4">
    <source>
        <dbReference type="ARBA" id="ARBA00006171"/>
    </source>
</evidence>
<keyword evidence="6" id="KW-0479">Metal-binding</keyword>
<dbReference type="InterPro" id="IPR050155">
    <property type="entry name" value="HAD-like_hydrolase_sf"/>
</dbReference>
<evidence type="ECO:0000256" key="5">
    <source>
        <dbReference type="ARBA" id="ARBA00013078"/>
    </source>
</evidence>
<comment type="similarity">
    <text evidence="4">Belongs to the HAD-like hydrolase superfamily. CbbY/CbbZ/Gph/YieH family.</text>
</comment>
<evidence type="ECO:0000256" key="3">
    <source>
        <dbReference type="ARBA" id="ARBA00004818"/>
    </source>
</evidence>
<name>A0A3B0U862_9ZZZZ</name>
<dbReference type="NCBIfam" id="TIGR01449">
    <property type="entry name" value="PGP_bact"/>
    <property type="match status" value="1"/>
</dbReference>
<dbReference type="EC" id="3.1.3.18" evidence="5"/>
<dbReference type="SFLD" id="SFLDS00003">
    <property type="entry name" value="Haloacid_Dehalogenase"/>
    <property type="match status" value="1"/>
</dbReference>
<keyword evidence="9" id="KW-0119">Carbohydrate metabolism</keyword>
<evidence type="ECO:0000256" key="9">
    <source>
        <dbReference type="ARBA" id="ARBA00023277"/>
    </source>
</evidence>
<dbReference type="GO" id="GO:0008967">
    <property type="term" value="F:phosphoglycolate phosphatase activity"/>
    <property type="evidence" value="ECO:0007669"/>
    <property type="project" value="UniProtKB-EC"/>
</dbReference>
<comment type="pathway">
    <text evidence="3">Organic acid metabolism; glycolate biosynthesis; glycolate from 2-phosphoglycolate: step 1/1.</text>
</comment>
<comment type="cofactor">
    <cofactor evidence="2">
        <name>Mg(2+)</name>
        <dbReference type="ChEBI" id="CHEBI:18420"/>
    </cofactor>
</comment>
<dbReference type="InterPro" id="IPR037512">
    <property type="entry name" value="PGPase_prok"/>
</dbReference>
<dbReference type="NCBIfam" id="TIGR01549">
    <property type="entry name" value="HAD-SF-IA-v1"/>
    <property type="match status" value="1"/>
</dbReference>
<dbReference type="Pfam" id="PF13419">
    <property type="entry name" value="HAD_2"/>
    <property type="match status" value="1"/>
</dbReference>
<keyword evidence="7 10" id="KW-0378">Hydrolase</keyword>
<dbReference type="GO" id="GO:0005829">
    <property type="term" value="C:cytosol"/>
    <property type="evidence" value="ECO:0007669"/>
    <property type="project" value="TreeGrafter"/>
</dbReference>
<dbReference type="PANTHER" id="PTHR43434:SF1">
    <property type="entry name" value="PHOSPHOGLYCOLATE PHOSPHATASE"/>
    <property type="match status" value="1"/>
</dbReference>
<evidence type="ECO:0000256" key="8">
    <source>
        <dbReference type="ARBA" id="ARBA00022842"/>
    </source>
</evidence>
<dbReference type="GO" id="GO:0006281">
    <property type="term" value="P:DNA repair"/>
    <property type="evidence" value="ECO:0007669"/>
    <property type="project" value="TreeGrafter"/>
</dbReference>
<evidence type="ECO:0000256" key="1">
    <source>
        <dbReference type="ARBA" id="ARBA00000830"/>
    </source>
</evidence>
<comment type="catalytic activity">
    <reaction evidence="1">
        <text>2-phosphoglycolate + H2O = glycolate + phosphate</text>
        <dbReference type="Rhea" id="RHEA:14369"/>
        <dbReference type="ChEBI" id="CHEBI:15377"/>
        <dbReference type="ChEBI" id="CHEBI:29805"/>
        <dbReference type="ChEBI" id="CHEBI:43474"/>
        <dbReference type="ChEBI" id="CHEBI:58033"/>
        <dbReference type="EC" id="3.1.3.18"/>
    </reaction>
</comment>
<sequence>MGVMRVIIFDLDGTLIDSAPDICSAVNRMLAGQNLAPLSLMIVRSFIGNGIPRLVERVMAEAKIVFSKEKHAALTKEFTKDYFANPAELTRLYPDVRKTLEILQNQGFSMGICTNKAYGVTSRVLRQLQLEQYFTSVIGGDTLKVNKPDPAMLLASIRELGGGEAIFVGDSEVDEETAGAAKVDFILFEGGYLKGSPEAVKSVARFGQFSQLPSLVKKIARQGLSN</sequence>
<dbReference type="PRINTS" id="PR00413">
    <property type="entry name" value="HADHALOGNASE"/>
</dbReference>
<organism evidence="10">
    <name type="scientific">hydrothermal vent metagenome</name>
    <dbReference type="NCBI Taxonomy" id="652676"/>
    <lineage>
        <taxon>unclassified sequences</taxon>
        <taxon>metagenomes</taxon>
        <taxon>ecological metagenomes</taxon>
    </lineage>
</organism>
<evidence type="ECO:0000256" key="7">
    <source>
        <dbReference type="ARBA" id="ARBA00022801"/>
    </source>
</evidence>
<proteinExistence type="inferred from homology"/>
<dbReference type="InterPro" id="IPR023214">
    <property type="entry name" value="HAD_sf"/>
</dbReference>